<dbReference type="AlphaFoldDB" id="A0A0F4V3L6"/>
<organism evidence="1 2">
    <name type="scientific">Pseudomonas fluorescens</name>
    <dbReference type="NCBI Taxonomy" id="294"/>
    <lineage>
        <taxon>Bacteria</taxon>
        <taxon>Pseudomonadati</taxon>
        <taxon>Pseudomonadota</taxon>
        <taxon>Gammaproteobacteria</taxon>
        <taxon>Pseudomonadales</taxon>
        <taxon>Pseudomonadaceae</taxon>
        <taxon>Pseudomonas</taxon>
    </lineage>
</organism>
<dbReference type="EMBL" id="LACH01000069">
    <property type="protein sequence ID" value="KJZ62537.1"/>
    <property type="molecule type" value="Genomic_DNA"/>
</dbReference>
<sequence length="797" mass="84945">MSGRGGATGATVEILKDQVEHTVICTAPVKTGGSWDVTVTVPPGPVSLVAEQFIGSGDHSGRSQARGFKIRPPQLSDIKTEFLTTPVAGVKFSGVGHNGATVEITVVSGPGGTAPPAVQVRNGQWETTATNWLYGTYTLSAVQKVPDNANGWIPSLPYTFDVVRAVPPPTHVKYTVDDRTPIFTGNGENGATIVITGVAGNPVDVPDASVNAGSWSTRATAPWAPVNSRSIEVVQKIGTATSAYVEIKVTIENLASPTEVAYSVTGYTPTFTGMGIVGATIHVLDAGNNDVTLPVLLTRPGWSISASAWGPTKLQKVFVVHKKDELTSTPVELNVSIALLAPEITRVTVDELQAQVAGTCWAGAVVTLKFSDSVDLHQPDVINGSWVFKRPTPFTPPEEYTVTATQTFADLEPSPPASRQFAVKLPTPQITGPDDEADVWRDFTVKGDKGYNGATMQLRDAQHGWNLGEPKVLTENGGWSIDLTGQAFGRYTIDAQQKLNQGESERSEPRVFEVVLVPPVILVPVENGNLPRTSTLSGWAMPGGRVEVWLMDAAVPLLTNIPVGDDGSWKAEVTKLPVGAKTIWARQTFDRWTSKDSQPLNYNVVPAAPFIETPATDEHIGRRVVVSGFGVPGDRVTVRLGDATHSVLGLSPVLEDRTWSVTVEFDQPGGLYALVAVASCDGFDSADSAARPVVLGTYQPPIDAPAQGQWVSHPVGFKGRGRPGVGRVVSWFSPDQVWASDLPVTGGAWQGEAQQSLPQGGQWCRFRQSITDVADGATVSDWIESKRFESVPPVAEP</sequence>
<evidence type="ECO:0000313" key="2">
    <source>
        <dbReference type="Proteomes" id="UP000033400"/>
    </source>
</evidence>
<evidence type="ECO:0008006" key="3">
    <source>
        <dbReference type="Google" id="ProtNLM"/>
    </source>
</evidence>
<protein>
    <recommendedName>
        <fullName evidence="3">Bacterial Ig-like domain-containing protein</fullName>
    </recommendedName>
</protein>
<evidence type="ECO:0000313" key="1">
    <source>
        <dbReference type="EMBL" id="KJZ62537.1"/>
    </source>
</evidence>
<gene>
    <name evidence="1" type="ORF">VD17_26800</name>
</gene>
<proteinExistence type="predicted"/>
<accession>A0A0F4V3L6</accession>
<name>A0A0F4V3L6_PSEFL</name>
<dbReference type="PATRIC" id="fig|294.133.peg.5277"/>
<dbReference type="Proteomes" id="UP000033400">
    <property type="component" value="Unassembled WGS sequence"/>
</dbReference>
<reference evidence="1 2" key="1">
    <citation type="submission" date="2015-03" db="EMBL/GenBank/DDBJ databases">
        <title>Comparative genomics of Pseudomonas insights into diversity of traits involved in vanlence and defense.</title>
        <authorList>
            <person name="Qin Y."/>
        </authorList>
    </citation>
    <scope>NUCLEOTIDE SEQUENCE [LARGE SCALE GENOMIC DNA]</scope>
    <source>
        <strain evidence="1 2">H24</strain>
    </source>
</reference>
<comment type="caution">
    <text evidence="1">The sequence shown here is derived from an EMBL/GenBank/DDBJ whole genome shotgun (WGS) entry which is preliminary data.</text>
</comment>